<organism evidence="2 3">
    <name type="scientific">Microbacterium flavum</name>
    <dbReference type="NCBI Taxonomy" id="415216"/>
    <lineage>
        <taxon>Bacteria</taxon>
        <taxon>Bacillati</taxon>
        <taxon>Actinomycetota</taxon>
        <taxon>Actinomycetes</taxon>
        <taxon>Micrococcales</taxon>
        <taxon>Microbacteriaceae</taxon>
        <taxon>Microbacterium</taxon>
    </lineage>
</organism>
<dbReference type="RefSeq" id="WP_215486276.1">
    <property type="nucleotide sequence ID" value="NZ_BAAAPJ010000001.1"/>
</dbReference>
<evidence type="ECO:0000259" key="1">
    <source>
        <dbReference type="SMART" id="SM01118"/>
    </source>
</evidence>
<evidence type="ECO:0000313" key="3">
    <source>
        <dbReference type="Proteomes" id="UP000740605"/>
    </source>
</evidence>
<evidence type="ECO:0000313" key="2">
    <source>
        <dbReference type="EMBL" id="MBT8797028.1"/>
    </source>
</evidence>
<dbReference type="InterPro" id="IPR033469">
    <property type="entry name" value="CYTH-like_dom_sf"/>
</dbReference>
<dbReference type="InterPro" id="IPR023577">
    <property type="entry name" value="CYTH_domain"/>
</dbReference>
<dbReference type="Proteomes" id="UP000740605">
    <property type="component" value="Unassembled WGS sequence"/>
</dbReference>
<name>A0ABS5XV73_9MICO</name>
<protein>
    <submittedName>
        <fullName evidence="2">Adenylate cyclase</fullName>
    </submittedName>
</protein>
<dbReference type="EMBL" id="JAFLHG010000002">
    <property type="protein sequence ID" value="MBT8797028.1"/>
    <property type="molecule type" value="Genomic_DNA"/>
</dbReference>
<dbReference type="SUPFAM" id="SSF55154">
    <property type="entry name" value="CYTH-like phosphatases"/>
    <property type="match status" value="1"/>
</dbReference>
<feature type="domain" description="CYTH" evidence="1">
    <location>
        <begin position="13"/>
        <end position="217"/>
    </location>
</feature>
<dbReference type="SMART" id="SM01118">
    <property type="entry name" value="CYTH"/>
    <property type="match status" value="1"/>
</dbReference>
<dbReference type="CDD" id="cd07374">
    <property type="entry name" value="CYTH-like_Pase"/>
    <property type="match status" value="1"/>
</dbReference>
<keyword evidence="3" id="KW-1185">Reference proteome</keyword>
<proteinExistence type="predicted"/>
<sequence>MTTTPDSSQPVRSLEIEITFDVDADTSLPEWTALEGVAAVEGPELRDLDARYVDLASMTLGRAGYAVRRRTGGPDEGWHIKGPKGAEGGRIEQHWPLGDGDAPPLGLVHAISAVEPRAGATGALVPIARIRNARHAYLLRDAAGGAIAEFVDDHVIAEDLLRGVETRWREWEFELGSAAPTDLDDRVELLSAATDIALAAGARRARSDSKLARALGA</sequence>
<reference evidence="2 3" key="1">
    <citation type="submission" date="2021-03" db="EMBL/GenBank/DDBJ databases">
        <title>Microbacterium pauli sp. nov., isolated from microfiltered milk.</title>
        <authorList>
            <person name="Bellassi P."/>
            <person name="Fontana A."/>
            <person name="Callegari M.L."/>
            <person name="Lorenzo M."/>
            <person name="Cappa F."/>
        </authorList>
    </citation>
    <scope>NUCLEOTIDE SEQUENCE [LARGE SCALE GENOMIC DNA]</scope>
    <source>
        <strain evidence="2 3">DSM 18909</strain>
    </source>
</reference>
<dbReference type="Gene3D" id="2.40.320.10">
    <property type="entry name" value="Hypothetical Protein Pfu-838710-001"/>
    <property type="match status" value="1"/>
</dbReference>
<gene>
    <name evidence="2" type="ORF">J0P97_02930</name>
</gene>
<comment type="caution">
    <text evidence="2">The sequence shown here is derived from an EMBL/GenBank/DDBJ whole genome shotgun (WGS) entry which is preliminary data.</text>
</comment>
<accession>A0ABS5XV73</accession>